<protein>
    <submittedName>
        <fullName evidence="1">Uncharacterized protein</fullName>
    </submittedName>
</protein>
<gene>
    <name evidence="1" type="ORF">llap_3697</name>
</gene>
<proteinExistence type="predicted"/>
<reference evidence="2" key="1">
    <citation type="submission" date="2017-11" db="EMBL/GenBank/DDBJ databases">
        <authorList>
            <person name="Lima N.C."/>
            <person name="Parody-Merino A.M."/>
            <person name="Battley P.F."/>
            <person name="Fidler A.E."/>
            <person name="Prosdocimi F."/>
        </authorList>
    </citation>
    <scope>NUCLEOTIDE SEQUENCE [LARGE SCALE GENOMIC DNA]</scope>
</reference>
<dbReference type="AlphaFoldDB" id="A0A2I0UIZ3"/>
<keyword evidence="2" id="KW-1185">Reference proteome</keyword>
<dbReference type="EMBL" id="KZ505732">
    <property type="protein sequence ID" value="PKU45996.1"/>
    <property type="molecule type" value="Genomic_DNA"/>
</dbReference>
<name>A0A2I0UIZ3_LIMLA</name>
<dbReference type="Proteomes" id="UP000233556">
    <property type="component" value="Unassembled WGS sequence"/>
</dbReference>
<reference evidence="2" key="2">
    <citation type="submission" date="2017-12" db="EMBL/GenBank/DDBJ databases">
        <title>Genome sequence of the Bar-tailed Godwit (Limosa lapponica baueri).</title>
        <authorList>
            <person name="Lima N.C.B."/>
            <person name="Parody-Merino A.M."/>
            <person name="Battley P.F."/>
            <person name="Fidler A.E."/>
            <person name="Prosdocimi F."/>
        </authorList>
    </citation>
    <scope>NUCLEOTIDE SEQUENCE [LARGE SCALE GENOMIC DNA]</scope>
</reference>
<evidence type="ECO:0000313" key="2">
    <source>
        <dbReference type="Proteomes" id="UP000233556"/>
    </source>
</evidence>
<accession>A0A2I0UIZ3</accession>
<sequence>MEHLLLHRKVNGADVEWGRVRKTDDTDPEKLETQVEDISMRLRLERLSMLSIFFDVNLKRDNEFTDNYHFSHFGDMPCPLTTLAIT</sequence>
<evidence type="ECO:0000313" key="1">
    <source>
        <dbReference type="EMBL" id="PKU45996.1"/>
    </source>
</evidence>
<organism evidence="1 2">
    <name type="scientific">Limosa lapponica baueri</name>
    <dbReference type="NCBI Taxonomy" id="1758121"/>
    <lineage>
        <taxon>Eukaryota</taxon>
        <taxon>Metazoa</taxon>
        <taxon>Chordata</taxon>
        <taxon>Craniata</taxon>
        <taxon>Vertebrata</taxon>
        <taxon>Euteleostomi</taxon>
        <taxon>Archelosauria</taxon>
        <taxon>Archosauria</taxon>
        <taxon>Dinosauria</taxon>
        <taxon>Saurischia</taxon>
        <taxon>Theropoda</taxon>
        <taxon>Coelurosauria</taxon>
        <taxon>Aves</taxon>
        <taxon>Neognathae</taxon>
        <taxon>Neoaves</taxon>
        <taxon>Charadriiformes</taxon>
        <taxon>Scolopacidae</taxon>
        <taxon>Limosa</taxon>
    </lineage>
</organism>